<proteinExistence type="predicted"/>
<reference evidence="1 2" key="1">
    <citation type="journal article" date="2011" name="Science">
        <title>The ecoresponsive genome of Daphnia pulex.</title>
        <authorList>
            <person name="Colbourne J.K."/>
            <person name="Pfrender M.E."/>
            <person name="Gilbert D."/>
            <person name="Thomas W.K."/>
            <person name="Tucker A."/>
            <person name="Oakley T.H."/>
            <person name="Tokishita S."/>
            <person name="Aerts A."/>
            <person name="Arnold G.J."/>
            <person name="Basu M.K."/>
            <person name="Bauer D.J."/>
            <person name="Caceres C.E."/>
            <person name="Carmel L."/>
            <person name="Casola C."/>
            <person name="Choi J.H."/>
            <person name="Detter J.C."/>
            <person name="Dong Q."/>
            <person name="Dusheyko S."/>
            <person name="Eads B.D."/>
            <person name="Frohlich T."/>
            <person name="Geiler-Samerotte K.A."/>
            <person name="Gerlach D."/>
            <person name="Hatcher P."/>
            <person name="Jogdeo S."/>
            <person name="Krijgsveld J."/>
            <person name="Kriventseva E.V."/>
            <person name="Kultz D."/>
            <person name="Laforsch C."/>
            <person name="Lindquist E."/>
            <person name="Lopez J."/>
            <person name="Manak J.R."/>
            <person name="Muller J."/>
            <person name="Pangilinan J."/>
            <person name="Patwardhan R.P."/>
            <person name="Pitluck S."/>
            <person name="Pritham E.J."/>
            <person name="Rechtsteiner A."/>
            <person name="Rho M."/>
            <person name="Rogozin I.B."/>
            <person name="Sakarya O."/>
            <person name="Salamov A."/>
            <person name="Schaack S."/>
            <person name="Shapiro H."/>
            <person name="Shiga Y."/>
            <person name="Skalitzky C."/>
            <person name="Smith Z."/>
            <person name="Souvorov A."/>
            <person name="Sung W."/>
            <person name="Tang Z."/>
            <person name="Tsuchiya D."/>
            <person name="Tu H."/>
            <person name="Vos H."/>
            <person name="Wang M."/>
            <person name="Wolf Y.I."/>
            <person name="Yamagata H."/>
            <person name="Yamada T."/>
            <person name="Ye Y."/>
            <person name="Shaw J.R."/>
            <person name="Andrews J."/>
            <person name="Crease T.J."/>
            <person name="Tang H."/>
            <person name="Lucas S.M."/>
            <person name="Robertson H.M."/>
            <person name="Bork P."/>
            <person name="Koonin E.V."/>
            <person name="Zdobnov E.M."/>
            <person name="Grigoriev I.V."/>
            <person name="Lynch M."/>
            <person name="Boore J.L."/>
        </authorList>
    </citation>
    <scope>NUCLEOTIDE SEQUENCE [LARGE SCALE GENOMIC DNA]</scope>
</reference>
<dbReference type="AlphaFoldDB" id="E9I4C8"/>
<dbReference type="InParanoid" id="E9I4C8"/>
<accession>E9I4C8</accession>
<sequence length="69" mass="7827">MEIFGLHKHSPLGVSCVGFRHANMSPSQFLNSQLEEELEDMTMSTDVGLRSVQFPPESTRLRVSGKRRH</sequence>
<protein>
    <submittedName>
        <fullName evidence="1">Uncharacterized protein</fullName>
    </submittedName>
</protein>
<evidence type="ECO:0000313" key="2">
    <source>
        <dbReference type="Proteomes" id="UP000000305"/>
    </source>
</evidence>
<dbReference type="KEGG" id="dpx:DAPPUDRAFT_274533"/>
<evidence type="ECO:0000313" key="1">
    <source>
        <dbReference type="EMBL" id="EFX61152.1"/>
    </source>
</evidence>
<organism evidence="1 2">
    <name type="scientific">Daphnia pulex</name>
    <name type="common">Water flea</name>
    <dbReference type="NCBI Taxonomy" id="6669"/>
    <lineage>
        <taxon>Eukaryota</taxon>
        <taxon>Metazoa</taxon>
        <taxon>Ecdysozoa</taxon>
        <taxon>Arthropoda</taxon>
        <taxon>Crustacea</taxon>
        <taxon>Branchiopoda</taxon>
        <taxon>Diplostraca</taxon>
        <taxon>Cladocera</taxon>
        <taxon>Anomopoda</taxon>
        <taxon>Daphniidae</taxon>
        <taxon>Daphnia</taxon>
    </lineage>
</organism>
<dbReference type="EMBL" id="GL734987">
    <property type="protein sequence ID" value="EFX61152.1"/>
    <property type="molecule type" value="Genomic_DNA"/>
</dbReference>
<gene>
    <name evidence="1" type="ORF">DAPPUDRAFT_274533</name>
</gene>
<keyword evidence="2" id="KW-1185">Reference proteome</keyword>
<dbReference type="Proteomes" id="UP000000305">
    <property type="component" value="Unassembled WGS sequence"/>
</dbReference>
<dbReference type="HOGENOM" id="CLU_2778440_0_0_1"/>
<name>E9I4C8_DAPPU</name>